<keyword evidence="3" id="KW-0812">Transmembrane</keyword>
<reference evidence="4 5" key="1">
    <citation type="journal article" date="2021" name="Front. Microbiol.">
        <title>Aerobic Denitrification and Heterotrophic Sulfur Oxidation in the Genus Halomonas Revealed by Six Novel Species Characterizations and Genome-Based Analysis.</title>
        <authorList>
            <person name="Wang L."/>
            <person name="Shao Z."/>
        </authorList>
    </citation>
    <scope>NUCLEOTIDE SEQUENCE [LARGE SCALE GENOMIC DNA]</scope>
    <source>
        <strain evidence="4 5">MCCC 1A11036</strain>
    </source>
</reference>
<protein>
    <submittedName>
        <fullName evidence="4">Pilin</fullName>
    </submittedName>
</protein>
<organism evidence="4 5">
    <name type="scientific">Billgrantia zhangzhouensis</name>
    <dbReference type="NCBI Taxonomy" id="2733481"/>
    <lineage>
        <taxon>Bacteria</taxon>
        <taxon>Pseudomonadati</taxon>
        <taxon>Pseudomonadota</taxon>
        <taxon>Gammaproteobacteria</taxon>
        <taxon>Oceanospirillales</taxon>
        <taxon>Halomonadaceae</taxon>
        <taxon>Billgrantia</taxon>
    </lineage>
</organism>
<evidence type="ECO:0000256" key="2">
    <source>
        <dbReference type="ARBA" id="ARBA00022481"/>
    </source>
</evidence>
<comment type="caution">
    <text evidence="4">The sequence shown here is derived from an EMBL/GenBank/DDBJ whole genome shotgun (WGS) entry which is preliminary data.</text>
</comment>
<keyword evidence="3" id="KW-0472">Membrane</keyword>
<dbReference type="SUPFAM" id="SSF54523">
    <property type="entry name" value="Pili subunits"/>
    <property type="match status" value="1"/>
</dbReference>
<proteinExistence type="inferred from homology"/>
<dbReference type="Gene3D" id="3.30.700.10">
    <property type="entry name" value="Glycoprotein, Type 4 Pilin"/>
    <property type="match status" value="1"/>
</dbReference>
<dbReference type="PROSITE" id="PS00409">
    <property type="entry name" value="PROKAR_NTER_METHYL"/>
    <property type="match status" value="1"/>
</dbReference>
<evidence type="ECO:0000256" key="1">
    <source>
        <dbReference type="ARBA" id="ARBA00005233"/>
    </source>
</evidence>
<evidence type="ECO:0000256" key="3">
    <source>
        <dbReference type="SAM" id="Phobius"/>
    </source>
</evidence>
<gene>
    <name evidence="4" type="ORF">HOP51_02040</name>
</gene>
<keyword evidence="3" id="KW-1133">Transmembrane helix</keyword>
<evidence type="ECO:0000313" key="4">
    <source>
        <dbReference type="EMBL" id="MCE8018902.1"/>
    </source>
</evidence>
<keyword evidence="2" id="KW-0488">Methylation</keyword>
<name>A0ABS9AAF8_9GAMM</name>
<dbReference type="Proteomes" id="UP001320122">
    <property type="component" value="Unassembled WGS sequence"/>
</dbReference>
<sequence length="122" mass="12883">MAAKRRQGGFTLIELLIVVAIIGILMTVAIPQYQNYTQRAAEGACLADTRAYATAYVAASYDPAIGVPTVAEFFPAQTFGDDGKSSCTAIAPADNDTIMRGIPRSPGVENQDVRLAATEAEV</sequence>
<dbReference type="Pfam" id="PF07963">
    <property type="entry name" value="N_methyl"/>
    <property type="match status" value="1"/>
</dbReference>
<dbReference type="PANTHER" id="PTHR30093:SF34">
    <property type="entry name" value="PREPILIN PEPTIDASE-DEPENDENT PROTEIN D"/>
    <property type="match status" value="1"/>
</dbReference>
<dbReference type="EMBL" id="JABFTT010000002">
    <property type="protein sequence ID" value="MCE8018902.1"/>
    <property type="molecule type" value="Genomic_DNA"/>
</dbReference>
<dbReference type="PANTHER" id="PTHR30093">
    <property type="entry name" value="GENERAL SECRETION PATHWAY PROTEIN G"/>
    <property type="match status" value="1"/>
</dbReference>
<accession>A0ABS9AAF8</accession>
<comment type="similarity">
    <text evidence="1">Belongs to the N-Me-Phe pilin family.</text>
</comment>
<dbReference type="InterPro" id="IPR045584">
    <property type="entry name" value="Pilin-like"/>
</dbReference>
<feature type="transmembrane region" description="Helical" evidence="3">
    <location>
        <begin position="12"/>
        <end position="30"/>
    </location>
</feature>
<evidence type="ECO:0000313" key="5">
    <source>
        <dbReference type="Proteomes" id="UP001320122"/>
    </source>
</evidence>
<dbReference type="NCBIfam" id="TIGR02532">
    <property type="entry name" value="IV_pilin_GFxxxE"/>
    <property type="match status" value="1"/>
</dbReference>
<keyword evidence="5" id="KW-1185">Reference proteome</keyword>
<dbReference type="InterPro" id="IPR012902">
    <property type="entry name" value="N_methyl_site"/>
</dbReference>